<name>A0ABR1CEF8_NECAM</name>
<organism evidence="1 2">
    <name type="scientific">Necator americanus</name>
    <name type="common">Human hookworm</name>
    <dbReference type="NCBI Taxonomy" id="51031"/>
    <lineage>
        <taxon>Eukaryota</taxon>
        <taxon>Metazoa</taxon>
        <taxon>Ecdysozoa</taxon>
        <taxon>Nematoda</taxon>
        <taxon>Chromadorea</taxon>
        <taxon>Rhabditida</taxon>
        <taxon>Rhabditina</taxon>
        <taxon>Rhabditomorpha</taxon>
        <taxon>Strongyloidea</taxon>
        <taxon>Ancylostomatidae</taxon>
        <taxon>Bunostominae</taxon>
        <taxon>Necator</taxon>
    </lineage>
</organism>
<dbReference type="EMBL" id="JAVFWL010000002">
    <property type="protein sequence ID" value="KAK6736152.1"/>
    <property type="molecule type" value="Genomic_DNA"/>
</dbReference>
<comment type="caution">
    <text evidence="1">The sequence shown here is derived from an EMBL/GenBank/DDBJ whole genome shotgun (WGS) entry which is preliminary data.</text>
</comment>
<keyword evidence="2" id="KW-1185">Reference proteome</keyword>
<protein>
    <submittedName>
        <fullName evidence="1">Uncharacterized protein</fullName>
    </submittedName>
</protein>
<accession>A0ABR1CEF8</accession>
<evidence type="ECO:0000313" key="2">
    <source>
        <dbReference type="Proteomes" id="UP001303046"/>
    </source>
</evidence>
<proteinExistence type="predicted"/>
<evidence type="ECO:0000313" key="1">
    <source>
        <dbReference type="EMBL" id="KAK6736152.1"/>
    </source>
</evidence>
<sequence>MDECFRILNERSQYIKLTREQPKDGERRSRITFELEKHSPSRWTDLGKVAGMETWNSAVRRQQRKMFTHIINLINGIKLLFRAAKTSSGETARLILDFPGHHGHDFFAVSRRKSEQK</sequence>
<gene>
    <name evidence="1" type="primary">Necator_chrII.g6851</name>
    <name evidence="1" type="ORF">RB195_019058</name>
</gene>
<reference evidence="1 2" key="1">
    <citation type="submission" date="2023-08" db="EMBL/GenBank/DDBJ databases">
        <title>A Necator americanus chromosomal reference genome.</title>
        <authorList>
            <person name="Ilik V."/>
            <person name="Petrzelkova K.J."/>
            <person name="Pardy F."/>
            <person name="Fuh T."/>
            <person name="Niatou-Singa F.S."/>
            <person name="Gouil Q."/>
            <person name="Baker L."/>
            <person name="Ritchie M.E."/>
            <person name="Jex A.R."/>
            <person name="Gazzola D."/>
            <person name="Li H."/>
            <person name="Toshio Fujiwara R."/>
            <person name="Zhan B."/>
            <person name="Aroian R.V."/>
            <person name="Pafco B."/>
            <person name="Schwarz E.M."/>
        </authorList>
    </citation>
    <scope>NUCLEOTIDE SEQUENCE [LARGE SCALE GENOMIC DNA]</scope>
    <source>
        <strain evidence="1 2">Aroian</strain>
        <tissue evidence="1">Whole animal</tissue>
    </source>
</reference>
<dbReference type="Proteomes" id="UP001303046">
    <property type="component" value="Unassembled WGS sequence"/>
</dbReference>